<evidence type="ECO:0000256" key="3">
    <source>
        <dbReference type="ARBA" id="ARBA00023163"/>
    </source>
</evidence>
<dbReference type="PROSITE" id="PS50977">
    <property type="entry name" value="HTH_TETR_2"/>
    <property type="match status" value="1"/>
</dbReference>
<dbReference type="Pfam" id="PF00440">
    <property type="entry name" value="TetR_N"/>
    <property type="match status" value="1"/>
</dbReference>
<comment type="caution">
    <text evidence="6">The sequence shown here is derived from an EMBL/GenBank/DDBJ whole genome shotgun (WGS) entry which is preliminary data.</text>
</comment>
<proteinExistence type="predicted"/>
<dbReference type="PANTHER" id="PTHR30055">
    <property type="entry name" value="HTH-TYPE TRANSCRIPTIONAL REGULATOR RUTR"/>
    <property type="match status" value="1"/>
</dbReference>
<keyword evidence="2 4" id="KW-0238">DNA-binding</keyword>
<evidence type="ECO:0000259" key="5">
    <source>
        <dbReference type="PROSITE" id="PS50977"/>
    </source>
</evidence>
<sequence>MPPKQVDRRIQPKQKRAKATREHILDTAATLFGERGIDNTSTNAIAARAGISIGTLYRYFPERSSLVDELLDRLIAEVERAFTQRAFGMQSTGAPSSRDDYIAVCAEILDVFAEVLVAESDLIRALVGSVRFHSSGIPEFEPRLRMVVKLIVIQFVGPGDDHTREMMSWVLVNTGFTAVLRASADDVSDDDRAAAIAMTARMMGTWLHDERQDSLP</sequence>
<dbReference type="EMBL" id="JBHSQN010000002">
    <property type="protein sequence ID" value="MFC6010858.1"/>
    <property type="molecule type" value="Genomic_DNA"/>
</dbReference>
<dbReference type="PANTHER" id="PTHR30055:SF234">
    <property type="entry name" value="HTH-TYPE TRANSCRIPTIONAL REGULATOR BETI"/>
    <property type="match status" value="1"/>
</dbReference>
<evidence type="ECO:0000256" key="2">
    <source>
        <dbReference type="ARBA" id="ARBA00023125"/>
    </source>
</evidence>
<feature type="domain" description="HTH tetR-type" evidence="5">
    <location>
        <begin position="18"/>
        <end position="78"/>
    </location>
</feature>
<dbReference type="InterPro" id="IPR001647">
    <property type="entry name" value="HTH_TetR"/>
</dbReference>
<evidence type="ECO:0000256" key="4">
    <source>
        <dbReference type="PROSITE-ProRule" id="PRU00335"/>
    </source>
</evidence>
<dbReference type="SUPFAM" id="SSF46689">
    <property type="entry name" value="Homeodomain-like"/>
    <property type="match status" value="1"/>
</dbReference>
<dbReference type="PRINTS" id="PR00455">
    <property type="entry name" value="HTHTETR"/>
</dbReference>
<keyword evidence="1" id="KW-0805">Transcription regulation</keyword>
<keyword evidence="7" id="KW-1185">Reference proteome</keyword>
<evidence type="ECO:0000256" key="1">
    <source>
        <dbReference type="ARBA" id="ARBA00023015"/>
    </source>
</evidence>
<name>A0ABW1JQJ6_9NOCA</name>
<accession>A0ABW1JQJ6</accession>
<reference evidence="7" key="1">
    <citation type="journal article" date="2019" name="Int. J. Syst. Evol. Microbiol.">
        <title>The Global Catalogue of Microorganisms (GCM) 10K type strain sequencing project: providing services to taxonomists for standard genome sequencing and annotation.</title>
        <authorList>
            <consortium name="The Broad Institute Genomics Platform"/>
            <consortium name="The Broad Institute Genome Sequencing Center for Infectious Disease"/>
            <person name="Wu L."/>
            <person name="Ma J."/>
        </authorList>
    </citation>
    <scope>NUCLEOTIDE SEQUENCE [LARGE SCALE GENOMIC DNA]</scope>
    <source>
        <strain evidence="7">CCUG 36956</strain>
    </source>
</reference>
<protein>
    <submittedName>
        <fullName evidence="6">TetR/AcrR family transcriptional regulator</fullName>
    </submittedName>
</protein>
<evidence type="ECO:0000313" key="6">
    <source>
        <dbReference type="EMBL" id="MFC6010858.1"/>
    </source>
</evidence>
<dbReference type="InterPro" id="IPR050109">
    <property type="entry name" value="HTH-type_TetR-like_transc_reg"/>
</dbReference>
<dbReference type="Proteomes" id="UP001596223">
    <property type="component" value="Unassembled WGS sequence"/>
</dbReference>
<evidence type="ECO:0000313" key="7">
    <source>
        <dbReference type="Proteomes" id="UP001596223"/>
    </source>
</evidence>
<dbReference type="RefSeq" id="WP_378601339.1">
    <property type="nucleotide sequence ID" value="NZ_JBHSQN010000002.1"/>
</dbReference>
<organism evidence="6 7">
    <name type="scientific">Nocardia lasii</name>
    <dbReference type="NCBI Taxonomy" id="1616107"/>
    <lineage>
        <taxon>Bacteria</taxon>
        <taxon>Bacillati</taxon>
        <taxon>Actinomycetota</taxon>
        <taxon>Actinomycetes</taxon>
        <taxon>Mycobacteriales</taxon>
        <taxon>Nocardiaceae</taxon>
        <taxon>Nocardia</taxon>
    </lineage>
</organism>
<gene>
    <name evidence="6" type="ORF">ACFP3H_07320</name>
</gene>
<keyword evidence="3" id="KW-0804">Transcription</keyword>
<dbReference type="InterPro" id="IPR009057">
    <property type="entry name" value="Homeodomain-like_sf"/>
</dbReference>
<feature type="DNA-binding region" description="H-T-H motif" evidence="4">
    <location>
        <begin position="41"/>
        <end position="60"/>
    </location>
</feature>
<dbReference type="Gene3D" id="1.10.357.10">
    <property type="entry name" value="Tetracycline Repressor, domain 2"/>
    <property type="match status" value="1"/>
</dbReference>